<proteinExistence type="predicted"/>
<dbReference type="EMBL" id="LJZQ01000014">
    <property type="protein sequence ID" value="KPQ28496.1"/>
    <property type="molecule type" value="Genomic_DNA"/>
</dbReference>
<gene>
    <name evidence="1" type="ORF">HLUCCX14_10170</name>
</gene>
<organism evidence="1 2">
    <name type="scientific">Marinobacter excellens HL-55</name>
    <dbReference type="NCBI Taxonomy" id="1305731"/>
    <lineage>
        <taxon>Bacteria</taxon>
        <taxon>Pseudomonadati</taxon>
        <taxon>Pseudomonadota</taxon>
        <taxon>Gammaproteobacteria</taxon>
        <taxon>Pseudomonadales</taxon>
        <taxon>Marinobacteraceae</taxon>
        <taxon>Marinobacter</taxon>
    </lineage>
</organism>
<dbReference type="GO" id="GO:0032259">
    <property type="term" value="P:methylation"/>
    <property type="evidence" value="ECO:0007669"/>
    <property type="project" value="UniProtKB-KW"/>
</dbReference>
<dbReference type="PATRIC" id="fig|1305731.5.peg.486"/>
<dbReference type="STRING" id="1305731.GCA_000934705_00635"/>
<dbReference type="SUPFAM" id="SSF53335">
    <property type="entry name" value="S-adenosyl-L-methionine-dependent methyltransferases"/>
    <property type="match status" value="1"/>
</dbReference>
<keyword evidence="1" id="KW-0489">Methyltransferase</keyword>
<comment type="caution">
    <text evidence="1">The sequence shown here is derived from an EMBL/GenBank/DDBJ whole genome shotgun (WGS) entry which is preliminary data.</text>
</comment>
<keyword evidence="1" id="KW-0808">Transferase</keyword>
<dbReference type="InterPro" id="IPR029063">
    <property type="entry name" value="SAM-dependent_MTases_sf"/>
</dbReference>
<dbReference type="Gene3D" id="3.40.50.150">
    <property type="entry name" value="Vaccinia Virus protein VP39"/>
    <property type="match status" value="1"/>
</dbReference>
<dbReference type="AlphaFoldDB" id="A0A0P7ZGL1"/>
<dbReference type="GO" id="GO:0008168">
    <property type="term" value="F:methyltransferase activity"/>
    <property type="evidence" value="ECO:0007669"/>
    <property type="project" value="UniProtKB-KW"/>
</dbReference>
<evidence type="ECO:0000313" key="2">
    <source>
        <dbReference type="Proteomes" id="UP000050416"/>
    </source>
</evidence>
<accession>A0A0P7ZGL1</accession>
<protein>
    <submittedName>
        <fullName evidence="1">Methyltransferase domain</fullName>
    </submittedName>
</protein>
<name>A0A0P7ZGL1_9GAMM</name>
<dbReference type="Proteomes" id="UP000050416">
    <property type="component" value="Unassembled WGS sequence"/>
</dbReference>
<dbReference type="CDD" id="cd02440">
    <property type="entry name" value="AdoMet_MTases"/>
    <property type="match status" value="1"/>
</dbReference>
<reference evidence="1 2" key="1">
    <citation type="submission" date="2015-09" db="EMBL/GenBank/DDBJ databases">
        <title>Identification and resolution of microdiversity through metagenomic sequencing of parallel consortia.</title>
        <authorList>
            <person name="Nelson W.C."/>
            <person name="Romine M.F."/>
            <person name="Lindemann S.R."/>
        </authorList>
    </citation>
    <scope>NUCLEOTIDE SEQUENCE [LARGE SCALE GENOMIC DNA]</scope>
    <source>
        <strain evidence="1">HL-55</strain>
    </source>
</reference>
<dbReference type="Pfam" id="PF13489">
    <property type="entry name" value="Methyltransf_23"/>
    <property type="match status" value="1"/>
</dbReference>
<sequence>MLDRLGPLTSEYAAVEPQEITASFLTQLGHKVYRRVDKVPDAKFDVITLFHVFEHLNTPLDTLNELKRKLAPGGKLVVEVPHARDFLINTANCSAFKEHTFWSEHLILHTRSSLSAMLKASGLEVAAISGVQRYPLANALHWLAKGLGGGHVTWSHFCDHDLDNNWQNILAKLDLTDTLIAEAHIP</sequence>
<evidence type="ECO:0000313" key="1">
    <source>
        <dbReference type="EMBL" id="KPQ28496.1"/>
    </source>
</evidence>